<sequence length="426" mass="45985">MKQEHLEAALPAGADPRQHARALARAHQAAVGGDRPPSEVRDVIRASWNRMLDKGLDPDRGSFALLDPEEVEGRRRYSGLTDALPILREGLTSVAEEAAHIMVIVDADGYVLWRDGSSQVRRRADGLGFIEGASWMEDVVGTNAIGTALVTQRPLQVYSAEHYVRTHHAWTCSCAPLHDPRDGRLMGAVDVSGPALTVNPTTLALVASVTKLAESQLRTEHLRELERLRAISGGVLAKQSGAALITDKHGWIAAATSVAPVDRVLLPRDCVAGHAWLPAFGQCALEPLPGGWLVRMLDGEDSGTTSVVRVVLDVSAPRTWSLSVQGAGGSWQHTLSPRHAELLYILACHREGRSAAELAGDLFGDPARTVTVRAEMSRLRRHFGGILAHRPYRFHDGVEVSVLHPEPPHAVLPHSVAPGVRATASR</sequence>
<feature type="domain" description="GAF" evidence="1">
    <location>
        <begin position="104"/>
        <end position="215"/>
    </location>
</feature>
<dbReference type="Pfam" id="PF01590">
    <property type="entry name" value="GAF"/>
    <property type="match status" value="1"/>
</dbReference>
<proteinExistence type="predicted"/>
<dbReference type="AlphaFoldDB" id="A0A238Y0V3"/>
<reference evidence="3" key="1">
    <citation type="submission" date="2017-06" db="EMBL/GenBank/DDBJ databases">
        <authorList>
            <person name="Varghese N."/>
            <person name="Submissions S."/>
        </authorList>
    </citation>
    <scope>NUCLEOTIDE SEQUENCE [LARGE SCALE GENOMIC DNA]</scope>
    <source>
        <strain evidence="3">DSM 45207</strain>
    </source>
</reference>
<dbReference type="Proteomes" id="UP000198348">
    <property type="component" value="Unassembled WGS sequence"/>
</dbReference>
<evidence type="ECO:0000259" key="1">
    <source>
        <dbReference type="Pfam" id="PF01590"/>
    </source>
</evidence>
<dbReference type="InterPro" id="IPR029016">
    <property type="entry name" value="GAF-like_dom_sf"/>
</dbReference>
<dbReference type="RefSeq" id="WP_245818730.1">
    <property type="nucleotide sequence ID" value="NZ_FZNW01000013.1"/>
</dbReference>
<dbReference type="EMBL" id="FZNW01000013">
    <property type="protein sequence ID" value="SNR64855.1"/>
    <property type="molecule type" value="Genomic_DNA"/>
</dbReference>
<dbReference type="Gene3D" id="3.30.450.40">
    <property type="match status" value="1"/>
</dbReference>
<protein>
    <submittedName>
        <fullName evidence="2">GAF domain-containing protein</fullName>
    </submittedName>
</protein>
<evidence type="ECO:0000313" key="2">
    <source>
        <dbReference type="EMBL" id="SNR64855.1"/>
    </source>
</evidence>
<accession>A0A238Y0V3</accession>
<evidence type="ECO:0000313" key="3">
    <source>
        <dbReference type="Proteomes" id="UP000198348"/>
    </source>
</evidence>
<dbReference type="InterPro" id="IPR003018">
    <property type="entry name" value="GAF"/>
</dbReference>
<organism evidence="2 3">
    <name type="scientific">Haloechinothrix alba</name>
    <dbReference type="NCBI Taxonomy" id="664784"/>
    <lineage>
        <taxon>Bacteria</taxon>
        <taxon>Bacillati</taxon>
        <taxon>Actinomycetota</taxon>
        <taxon>Actinomycetes</taxon>
        <taxon>Pseudonocardiales</taxon>
        <taxon>Pseudonocardiaceae</taxon>
        <taxon>Haloechinothrix</taxon>
    </lineage>
</organism>
<name>A0A238Y0V3_9PSEU</name>
<gene>
    <name evidence="2" type="ORF">SAMN06265360_11341</name>
</gene>
<keyword evidence="3" id="KW-1185">Reference proteome</keyword>